<dbReference type="Pfam" id="PF14299">
    <property type="entry name" value="PP2"/>
    <property type="match status" value="1"/>
</dbReference>
<evidence type="ECO:0000313" key="3">
    <source>
        <dbReference type="Proteomes" id="UP000325577"/>
    </source>
</evidence>
<dbReference type="PANTHER" id="PTHR32278">
    <property type="entry name" value="F-BOX DOMAIN-CONTAINING PROTEIN"/>
    <property type="match status" value="1"/>
</dbReference>
<evidence type="ECO:0000313" key="2">
    <source>
        <dbReference type="EMBL" id="KAA8548446.1"/>
    </source>
</evidence>
<dbReference type="PANTHER" id="PTHR32278:SF116">
    <property type="entry name" value="F-BOX PROTEIN PP2-B10-LIKE"/>
    <property type="match status" value="1"/>
</dbReference>
<dbReference type="Proteomes" id="UP000325577">
    <property type="component" value="Linkage Group LG0"/>
</dbReference>
<feature type="region of interest" description="Disordered" evidence="1">
    <location>
        <begin position="120"/>
        <end position="148"/>
    </location>
</feature>
<name>A0A5J5C0M9_9ASTE</name>
<evidence type="ECO:0008006" key="4">
    <source>
        <dbReference type="Google" id="ProtNLM"/>
    </source>
</evidence>
<accession>A0A5J5C0M9</accession>
<sequence length="148" mass="16666">METQMLSLNTTYAAYLVFKIAERSFGLHSVNAYVRLLREVDQVQAEDEAITVCLKSETSRRALRQHSGQLPKERNDGWMEIEMGEFFNDQGDAGEVEMRLIEIKGLWGKSGLIVEGMELRPKENRESSGCPYLKSARGGTHKSTPGAR</sequence>
<protein>
    <recommendedName>
        <fullName evidence="4">F-box domain-containing protein</fullName>
    </recommendedName>
</protein>
<proteinExistence type="predicted"/>
<dbReference type="AlphaFoldDB" id="A0A5J5C0M9"/>
<evidence type="ECO:0000256" key="1">
    <source>
        <dbReference type="SAM" id="MobiDB-lite"/>
    </source>
</evidence>
<dbReference type="InterPro" id="IPR025886">
    <property type="entry name" value="PP2-like"/>
</dbReference>
<dbReference type="EMBL" id="CM018031">
    <property type="protein sequence ID" value="KAA8548446.1"/>
    <property type="molecule type" value="Genomic_DNA"/>
</dbReference>
<gene>
    <name evidence="2" type="ORF">F0562_000130</name>
</gene>
<organism evidence="2 3">
    <name type="scientific">Nyssa sinensis</name>
    <dbReference type="NCBI Taxonomy" id="561372"/>
    <lineage>
        <taxon>Eukaryota</taxon>
        <taxon>Viridiplantae</taxon>
        <taxon>Streptophyta</taxon>
        <taxon>Embryophyta</taxon>
        <taxon>Tracheophyta</taxon>
        <taxon>Spermatophyta</taxon>
        <taxon>Magnoliopsida</taxon>
        <taxon>eudicotyledons</taxon>
        <taxon>Gunneridae</taxon>
        <taxon>Pentapetalae</taxon>
        <taxon>asterids</taxon>
        <taxon>Cornales</taxon>
        <taxon>Nyssaceae</taxon>
        <taxon>Nyssa</taxon>
    </lineage>
</organism>
<keyword evidence="3" id="KW-1185">Reference proteome</keyword>
<reference evidence="2 3" key="1">
    <citation type="submission" date="2019-09" db="EMBL/GenBank/DDBJ databases">
        <title>A chromosome-level genome assembly of the Chinese tupelo Nyssa sinensis.</title>
        <authorList>
            <person name="Yang X."/>
            <person name="Kang M."/>
            <person name="Yang Y."/>
            <person name="Xiong H."/>
            <person name="Wang M."/>
            <person name="Zhang Z."/>
            <person name="Wang Z."/>
            <person name="Wu H."/>
            <person name="Ma T."/>
            <person name="Liu J."/>
            <person name="Xi Z."/>
        </authorList>
    </citation>
    <scope>NUCLEOTIDE SEQUENCE [LARGE SCALE GENOMIC DNA]</scope>
    <source>
        <strain evidence="2">J267</strain>
        <tissue evidence="2">Leaf</tissue>
    </source>
</reference>
<dbReference type="OrthoDB" id="1918565at2759"/>